<name>A0ABN1GNQ9_9ACTN</name>
<gene>
    <name evidence="3" type="ORF">GCM10010394_51590</name>
</gene>
<feature type="compositionally biased region" description="Low complexity" evidence="1">
    <location>
        <begin position="57"/>
        <end position="77"/>
    </location>
</feature>
<comment type="caution">
    <text evidence="3">The sequence shown here is derived from an EMBL/GenBank/DDBJ whole genome shotgun (WGS) entry which is preliminary data.</text>
</comment>
<reference evidence="3 4" key="1">
    <citation type="journal article" date="2019" name="Int. J. Syst. Evol. Microbiol.">
        <title>The Global Catalogue of Microorganisms (GCM) 10K type strain sequencing project: providing services to taxonomists for standard genome sequencing and annotation.</title>
        <authorList>
            <consortium name="The Broad Institute Genomics Platform"/>
            <consortium name="The Broad Institute Genome Sequencing Center for Infectious Disease"/>
            <person name="Wu L."/>
            <person name="Ma J."/>
        </authorList>
    </citation>
    <scope>NUCLEOTIDE SEQUENCE [LARGE SCALE GENOMIC DNA]</scope>
    <source>
        <strain evidence="3 4">JCM 5067</strain>
    </source>
</reference>
<evidence type="ECO:0000256" key="2">
    <source>
        <dbReference type="SAM" id="Phobius"/>
    </source>
</evidence>
<keyword evidence="2" id="KW-0812">Transmembrane</keyword>
<accession>A0ABN1GNQ9</accession>
<feature type="transmembrane region" description="Helical" evidence="2">
    <location>
        <begin position="21"/>
        <end position="38"/>
    </location>
</feature>
<proteinExistence type="predicted"/>
<evidence type="ECO:0000256" key="1">
    <source>
        <dbReference type="SAM" id="MobiDB-lite"/>
    </source>
</evidence>
<keyword evidence="4" id="KW-1185">Reference proteome</keyword>
<dbReference type="EMBL" id="BAAACA010000037">
    <property type="protein sequence ID" value="GAA0615308.1"/>
    <property type="molecule type" value="Genomic_DNA"/>
</dbReference>
<dbReference type="Proteomes" id="UP001500668">
    <property type="component" value="Unassembled WGS sequence"/>
</dbReference>
<keyword evidence="2" id="KW-0472">Membrane</keyword>
<evidence type="ECO:0000313" key="4">
    <source>
        <dbReference type="Proteomes" id="UP001500668"/>
    </source>
</evidence>
<feature type="compositionally biased region" description="Gly residues" evidence="1">
    <location>
        <begin position="109"/>
        <end position="134"/>
    </location>
</feature>
<protein>
    <submittedName>
        <fullName evidence="3">Uncharacterized protein</fullName>
    </submittedName>
</protein>
<organism evidence="3 4">
    <name type="scientific">Streptomyces crystallinus</name>
    <dbReference type="NCBI Taxonomy" id="68191"/>
    <lineage>
        <taxon>Bacteria</taxon>
        <taxon>Bacillati</taxon>
        <taxon>Actinomycetota</taxon>
        <taxon>Actinomycetes</taxon>
        <taxon>Kitasatosporales</taxon>
        <taxon>Streptomycetaceae</taxon>
        <taxon>Streptomyces</taxon>
    </lineage>
</organism>
<feature type="compositionally biased region" description="Gly residues" evidence="1">
    <location>
        <begin position="43"/>
        <end position="52"/>
    </location>
</feature>
<feature type="region of interest" description="Disordered" evidence="1">
    <location>
        <begin position="43"/>
        <end position="140"/>
    </location>
</feature>
<sequence>MGSLRNPVGPLPSSIYWRRRAVALSLLALLAVVILWVVSSGGGGGSKGGGNDKGAHPAPSITPGPSSSGPAISTAPGGRDETPGGSGSSSGGSSSSSGGGTAGSSSGDTGNGGAGGGGSSSSGGAGAVGGGSFDGGTAQQVPAGSSLPVCAPGQLKLTVRSLKNAYAPGEKPRVEISVQNTASSTCKADLGPKGAVLVVTDSGDSKVWASDDCPSGAGSVLFQVPGNGTVTRVLAWDRSRSAARCATPSPGAPSPGTYLFEVQTPGLPVARAPFSLTKD</sequence>
<keyword evidence="2" id="KW-1133">Transmembrane helix</keyword>
<dbReference type="RefSeq" id="WP_344077202.1">
    <property type="nucleotide sequence ID" value="NZ_BAAACA010000037.1"/>
</dbReference>
<evidence type="ECO:0000313" key="3">
    <source>
        <dbReference type="EMBL" id="GAA0615308.1"/>
    </source>
</evidence>